<proteinExistence type="predicted"/>
<gene>
    <name evidence="2" type="ORF">QMY55_09500</name>
</gene>
<organism evidence="2 3">
    <name type="scientific">Comamonas resistens</name>
    <dbReference type="NCBI Taxonomy" id="3046670"/>
    <lineage>
        <taxon>Bacteria</taxon>
        <taxon>Pseudomonadati</taxon>
        <taxon>Pseudomonadota</taxon>
        <taxon>Betaproteobacteria</taxon>
        <taxon>Burkholderiales</taxon>
        <taxon>Comamonadaceae</taxon>
        <taxon>Comamonas</taxon>
    </lineage>
</organism>
<reference evidence="2 3" key="1">
    <citation type="submission" date="2023-05" db="EMBL/GenBank/DDBJ databases">
        <authorList>
            <person name="Yin Y."/>
            <person name="Lu Z."/>
        </authorList>
    </citation>
    <scope>NUCLEOTIDE SEQUENCE [LARGE SCALE GENOMIC DNA]</scope>
    <source>
        <strain evidence="2 3">ZM22</strain>
    </source>
</reference>
<evidence type="ECO:0000256" key="1">
    <source>
        <dbReference type="SAM" id="MobiDB-lite"/>
    </source>
</evidence>
<feature type="compositionally biased region" description="Low complexity" evidence="1">
    <location>
        <begin position="55"/>
        <end position="66"/>
    </location>
</feature>
<feature type="region of interest" description="Disordered" evidence="1">
    <location>
        <begin position="27"/>
        <end position="81"/>
    </location>
</feature>
<accession>A0ABY8T110</accession>
<evidence type="ECO:0000313" key="2">
    <source>
        <dbReference type="EMBL" id="WHS67326.1"/>
    </source>
</evidence>
<dbReference type="EMBL" id="CP125947">
    <property type="protein sequence ID" value="WHS67326.1"/>
    <property type="molecule type" value="Genomic_DNA"/>
</dbReference>
<dbReference type="Proteomes" id="UP001240697">
    <property type="component" value="Chromosome"/>
</dbReference>
<evidence type="ECO:0000313" key="3">
    <source>
        <dbReference type="Proteomes" id="UP001240697"/>
    </source>
</evidence>
<sequence length="81" mass="8923">MKAVWGLLSLVVVLAVVGVLAQKSWRSSQESLARQTRSLPAGHNQASEAANVRDQSQQIQQQYRQQLESAINAPRPMPDAQ</sequence>
<feature type="compositionally biased region" description="Polar residues" evidence="1">
    <location>
        <begin position="27"/>
        <end position="48"/>
    </location>
</feature>
<protein>
    <submittedName>
        <fullName evidence="2">Uncharacterized protein</fullName>
    </submittedName>
</protein>
<dbReference type="RefSeq" id="WP_283488364.1">
    <property type="nucleotide sequence ID" value="NZ_CP125947.1"/>
</dbReference>
<keyword evidence="3" id="KW-1185">Reference proteome</keyword>
<name>A0ABY8T110_9BURK</name>